<evidence type="ECO:0000256" key="14">
    <source>
        <dbReference type="ARBA" id="ARBA00049067"/>
    </source>
</evidence>
<keyword evidence="11" id="KW-0320">Glycogen biosynthesis</keyword>
<evidence type="ECO:0000256" key="12">
    <source>
        <dbReference type="ARBA" id="ARBA00023277"/>
    </source>
</evidence>
<sequence length="445" mass="48186">MTVIRPAEVAEDLGDKLLRWLVGQRFFRTKGRVPTSVHTVRSSVLIDGDPALVHAMVSVDGGDPYQLLFGIRDHVPDHVAHAVIGSLAGRTVYDAAADPDLMTALLDHLLAGDSPSGLRFEADQPIERGVRPRQMGVEQSNTSLVYGLGVLKLYRQPEQGRSRDVDLHRALAGNPHIATPLGVLTDERVDTPVVLGFMQRFLPDAVEGWAMATASVRDLLAEGDLHADEVGGDFAGEAGRLGAAVAEVHTALAAATGHRMIGTEELGSEVDAMHARLDVVLGEVPALVPEETMLRAAFDAVRGITGAVPIHQIHGDLHLGQVLRTTAGWILIDFEGEPGATPEQRSVPRSPLRDVAAMLRSFDYAAFHLLPGDDDRQRAARATEWSDRNRAAFCAGYAEVGQDPGEQAVLLRALELDKAVYEVRYEHHNRPDWAAIPLAAIQRRA</sequence>
<evidence type="ECO:0000313" key="17">
    <source>
        <dbReference type="Proteomes" id="UP000294927"/>
    </source>
</evidence>
<evidence type="ECO:0000256" key="8">
    <source>
        <dbReference type="ARBA" id="ARBA00022741"/>
    </source>
</evidence>
<evidence type="ECO:0000256" key="10">
    <source>
        <dbReference type="ARBA" id="ARBA00022840"/>
    </source>
</evidence>
<keyword evidence="12" id="KW-0119">Carbohydrate metabolism</keyword>
<keyword evidence="9 16" id="KW-0418">Kinase</keyword>
<comment type="similarity">
    <text evidence="2">Belongs to the aminoglycoside phosphotransferase family.</text>
</comment>
<dbReference type="EC" id="2.7.1.175" evidence="4"/>
<keyword evidence="6" id="KW-0321">Glycogen metabolism</keyword>
<dbReference type="GO" id="GO:0016301">
    <property type="term" value="F:kinase activity"/>
    <property type="evidence" value="ECO:0007669"/>
    <property type="project" value="UniProtKB-KW"/>
</dbReference>
<comment type="caution">
    <text evidence="16">The sequence shown here is derived from an EMBL/GenBank/DDBJ whole genome shotgun (WGS) entry which is preliminary data.</text>
</comment>
<comment type="pathway">
    <text evidence="1">Glycan biosynthesis; glycogen biosynthesis.</text>
</comment>
<dbReference type="AlphaFoldDB" id="A0A4R7VVY9"/>
<evidence type="ECO:0000256" key="1">
    <source>
        <dbReference type="ARBA" id="ARBA00004964"/>
    </source>
</evidence>
<accession>A0A4R7VVY9</accession>
<evidence type="ECO:0000256" key="5">
    <source>
        <dbReference type="ARBA" id="ARBA00013882"/>
    </source>
</evidence>
<evidence type="ECO:0000256" key="2">
    <source>
        <dbReference type="ARBA" id="ARBA00006219"/>
    </source>
</evidence>
<feature type="domain" description="Maltokinase N-terminal cap" evidence="15">
    <location>
        <begin position="20"/>
        <end position="98"/>
    </location>
</feature>
<evidence type="ECO:0000259" key="15">
    <source>
        <dbReference type="Pfam" id="PF18085"/>
    </source>
</evidence>
<evidence type="ECO:0000256" key="13">
    <source>
        <dbReference type="ARBA" id="ARBA00031251"/>
    </source>
</evidence>
<evidence type="ECO:0000256" key="9">
    <source>
        <dbReference type="ARBA" id="ARBA00022777"/>
    </source>
</evidence>
<dbReference type="Proteomes" id="UP000294927">
    <property type="component" value="Unassembled WGS sequence"/>
</dbReference>
<dbReference type="EMBL" id="SOCP01000004">
    <property type="protein sequence ID" value="TDV54052.1"/>
    <property type="molecule type" value="Genomic_DNA"/>
</dbReference>
<keyword evidence="10" id="KW-0067">ATP-binding</keyword>
<name>A0A4R7VVY9_9PSEU</name>
<evidence type="ECO:0000313" key="16">
    <source>
        <dbReference type="EMBL" id="TDV54052.1"/>
    </source>
</evidence>
<evidence type="ECO:0000256" key="3">
    <source>
        <dbReference type="ARBA" id="ARBA00011245"/>
    </source>
</evidence>
<organism evidence="16 17">
    <name type="scientific">Actinophytocola oryzae</name>
    <dbReference type="NCBI Taxonomy" id="502181"/>
    <lineage>
        <taxon>Bacteria</taxon>
        <taxon>Bacillati</taxon>
        <taxon>Actinomycetota</taxon>
        <taxon>Actinomycetes</taxon>
        <taxon>Pseudonocardiales</taxon>
        <taxon>Pseudonocardiaceae</taxon>
    </lineage>
</organism>
<dbReference type="GO" id="GO:0005524">
    <property type="term" value="F:ATP binding"/>
    <property type="evidence" value="ECO:0007669"/>
    <property type="project" value="UniProtKB-KW"/>
</dbReference>
<evidence type="ECO:0000256" key="4">
    <source>
        <dbReference type="ARBA" id="ARBA00011962"/>
    </source>
</evidence>
<dbReference type="Pfam" id="PF18085">
    <property type="entry name" value="Mak_N_cap"/>
    <property type="match status" value="1"/>
</dbReference>
<reference evidence="16 17" key="1">
    <citation type="submission" date="2019-03" db="EMBL/GenBank/DDBJ databases">
        <title>Genomic Encyclopedia of Archaeal and Bacterial Type Strains, Phase II (KMG-II): from individual species to whole genera.</title>
        <authorList>
            <person name="Goeker M."/>
        </authorList>
    </citation>
    <scope>NUCLEOTIDE SEQUENCE [LARGE SCALE GENOMIC DNA]</scope>
    <source>
        <strain evidence="16 17">DSM 45499</strain>
    </source>
</reference>
<dbReference type="UniPathway" id="UPA00164"/>
<gene>
    <name evidence="16" type="ORF">CLV71_104521</name>
</gene>
<evidence type="ECO:0000256" key="6">
    <source>
        <dbReference type="ARBA" id="ARBA00022600"/>
    </source>
</evidence>
<evidence type="ECO:0000256" key="11">
    <source>
        <dbReference type="ARBA" id="ARBA00023056"/>
    </source>
</evidence>
<keyword evidence="7" id="KW-0808">Transferase</keyword>
<dbReference type="GO" id="GO:0005978">
    <property type="term" value="P:glycogen biosynthetic process"/>
    <property type="evidence" value="ECO:0007669"/>
    <property type="project" value="UniProtKB-UniPathway"/>
</dbReference>
<keyword evidence="17" id="KW-1185">Reference proteome</keyword>
<dbReference type="InterPro" id="IPR011009">
    <property type="entry name" value="Kinase-like_dom_sf"/>
</dbReference>
<proteinExistence type="inferred from homology"/>
<dbReference type="SUPFAM" id="SSF56112">
    <property type="entry name" value="Protein kinase-like (PK-like)"/>
    <property type="match status" value="1"/>
</dbReference>
<protein>
    <recommendedName>
        <fullName evidence="5">Maltokinase</fullName>
        <ecNumber evidence="4">2.7.1.175</ecNumber>
    </recommendedName>
    <alternativeName>
        <fullName evidence="13">Maltose-1-phosphate synthase</fullName>
    </alternativeName>
</protein>
<evidence type="ECO:0000256" key="7">
    <source>
        <dbReference type="ARBA" id="ARBA00022679"/>
    </source>
</evidence>
<keyword evidence="8" id="KW-0547">Nucleotide-binding</keyword>
<comment type="subunit">
    <text evidence="3">Monomer.</text>
</comment>
<dbReference type="OrthoDB" id="3787729at2"/>
<dbReference type="Gene3D" id="3.90.1200.10">
    <property type="match status" value="1"/>
</dbReference>
<dbReference type="RefSeq" id="WP_133903041.1">
    <property type="nucleotide sequence ID" value="NZ_SOCP01000004.1"/>
</dbReference>
<dbReference type="InterPro" id="IPR040999">
    <property type="entry name" value="Mak_N_cap"/>
</dbReference>
<comment type="catalytic activity">
    <reaction evidence="14">
        <text>D-maltose + ATP = alpha-maltose 1-phosphate + ADP + H(+)</text>
        <dbReference type="Rhea" id="RHEA:31915"/>
        <dbReference type="ChEBI" id="CHEBI:15378"/>
        <dbReference type="ChEBI" id="CHEBI:17306"/>
        <dbReference type="ChEBI" id="CHEBI:30616"/>
        <dbReference type="ChEBI" id="CHEBI:63576"/>
        <dbReference type="ChEBI" id="CHEBI:456216"/>
        <dbReference type="EC" id="2.7.1.175"/>
    </reaction>
</comment>